<dbReference type="Proteomes" id="UP001290861">
    <property type="component" value="Unassembled WGS sequence"/>
</dbReference>
<dbReference type="PANTHER" id="PTHR36307">
    <property type="entry name" value="FLAGELLA BASAL BODY P-RING FORMATION PROTEIN FLGA"/>
    <property type="match status" value="1"/>
</dbReference>
<comment type="caution">
    <text evidence="5">The sequence shown here is derived from an EMBL/GenBank/DDBJ whole genome shotgun (WGS) entry which is preliminary data.</text>
</comment>
<dbReference type="InterPro" id="IPR039246">
    <property type="entry name" value="Flagellar_FlgA"/>
</dbReference>
<accession>A0ABU5MT54</accession>
<dbReference type="CDD" id="cd11614">
    <property type="entry name" value="SAF_CpaB_FlgA_like"/>
    <property type="match status" value="1"/>
</dbReference>
<dbReference type="Gene3D" id="3.90.1210.10">
    <property type="entry name" value="Antifreeze-like/N-acetylneuraminic acid synthase C-terminal domain"/>
    <property type="match status" value="1"/>
</dbReference>
<dbReference type="Pfam" id="PF13144">
    <property type="entry name" value="ChapFlgA"/>
    <property type="match status" value="1"/>
</dbReference>
<dbReference type="SMART" id="SM00858">
    <property type="entry name" value="SAF"/>
    <property type="match status" value="1"/>
</dbReference>
<dbReference type="PANTHER" id="PTHR36307:SF1">
    <property type="entry name" value="FLAGELLA BASAL BODY P-RING FORMATION PROTEIN FLGA"/>
    <property type="match status" value="1"/>
</dbReference>
<dbReference type="Gene3D" id="2.30.30.760">
    <property type="match status" value="1"/>
</dbReference>
<evidence type="ECO:0000256" key="1">
    <source>
        <dbReference type="ARBA" id="ARBA00004418"/>
    </source>
</evidence>
<reference evidence="5 6" key="1">
    <citation type="journal article" date="2024" name="Appl. Environ. Microbiol.">
        <title>Pontiella agarivorans sp. nov., a novel marine anaerobic bacterium capable of degrading macroalgal polysaccharides and fixing nitrogen.</title>
        <authorList>
            <person name="Liu N."/>
            <person name="Kivenson V."/>
            <person name="Peng X."/>
            <person name="Cui Z."/>
            <person name="Lankiewicz T.S."/>
            <person name="Gosselin K.M."/>
            <person name="English C.J."/>
            <person name="Blair E.M."/>
            <person name="O'Malley M.A."/>
            <person name="Valentine D.L."/>
        </authorList>
    </citation>
    <scope>NUCLEOTIDE SEQUENCE [LARGE SCALE GENOMIC DNA]</scope>
    <source>
        <strain evidence="5 6">NLcol2</strain>
    </source>
</reference>
<evidence type="ECO:0000313" key="5">
    <source>
        <dbReference type="EMBL" id="MDZ8117298.1"/>
    </source>
</evidence>
<comment type="subcellular location">
    <subcellularLocation>
        <location evidence="1">Periplasm</location>
    </subcellularLocation>
</comment>
<keyword evidence="5" id="KW-0969">Cilium</keyword>
<dbReference type="NCBIfam" id="TIGR03170">
    <property type="entry name" value="flgA_cterm"/>
    <property type="match status" value="1"/>
</dbReference>
<organism evidence="5 6">
    <name type="scientific">Pontiella agarivorans</name>
    <dbReference type="NCBI Taxonomy" id="3038953"/>
    <lineage>
        <taxon>Bacteria</taxon>
        <taxon>Pseudomonadati</taxon>
        <taxon>Kiritimatiellota</taxon>
        <taxon>Kiritimatiellia</taxon>
        <taxon>Kiritimatiellales</taxon>
        <taxon>Pontiellaceae</taxon>
        <taxon>Pontiella</taxon>
    </lineage>
</organism>
<keyword evidence="3" id="KW-0574">Periplasm</keyword>
<gene>
    <name evidence="5" type="primary">flgA</name>
    <name evidence="5" type="ORF">P9H32_01555</name>
</gene>
<protein>
    <submittedName>
        <fullName evidence="5">Flagellar basal body P-ring formation chaperone FlgA</fullName>
    </submittedName>
</protein>
<dbReference type="EMBL" id="JARVCO010000002">
    <property type="protein sequence ID" value="MDZ8117298.1"/>
    <property type="molecule type" value="Genomic_DNA"/>
</dbReference>
<evidence type="ECO:0000256" key="3">
    <source>
        <dbReference type="ARBA" id="ARBA00022764"/>
    </source>
</evidence>
<evidence type="ECO:0000313" key="6">
    <source>
        <dbReference type="Proteomes" id="UP001290861"/>
    </source>
</evidence>
<keyword evidence="5" id="KW-0282">Flagellum</keyword>
<keyword evidence="2" id="KW-0732">Signal</keyword>
<keyword evidence="6" id="KW-1185">Reference proteome</keyword>
<evidence type="ECO:0000259" key="4">
    <source>
        <dbReference type="SMART" id="SM00858"/>
    </source>
</evidence>
<dbReference type="InterPro" id="IPR017585">
    <property type="entry name" value="SAF_FlgA"/>
</dbReference>
<proteinExistence type="predicted"/>
<sequence>MKRFLFILIVLGGFTVSLRAETMMFLKSSVEVNGKDVLLGDLVVDSKLIPKDWAARRVMAAPPAGEATYYSLTAVAQGLARYEDMTRVTLSGEPVLTIARRDRVMEKDEFYKPLCDYLSKNEPWKNNDFDVNILNIPRNTRIPAGETTFEIKQFDRKTSKGYSVAYVSVMVDGMEEVEVPVGIEIQFLSEVWVVARNLERGHILTESDLRSEMHAIDSNGNYLSSQEQVTGYEVSRALTAGDLLRSNAVSKPLCVKRGDWVAINALSKNLHVTLRGKAMANGRLGDRIMCVNERSQRQVLVELTGSGNGVLVRL</sequence>
<dbReference type="InterPro" id="IPR013974">
    <property type="entry name" value="SAF"/>
</dbReference>
<dbReference type="RefSeq" id="WP_322607099.1">
    <property type="nucleotide sequence ID" value="NZ_JARVCO010000002.1"/>
</dbReference>
<name>A0ABU5MT54_9BACT</name>
<evidence type="ECO:0000256" key="2">
    <source>
        <dbReference type="ARBA" id="ARBA00022729"/>
    </source>
</evidence>
<keyword evidence="5" id="KW-0966">Cell projection</keyword>
<feature type="domain" description="SAF" evidence="4">
    <location>
        <begin position="189"/>
        <end position="250"/>
    </location>
</feature>